<feature type="chain" id="PRO_5039114812" evidence="2">
    <location>
        <begin position="20"/>
        <end position="189"/>
    </location>
</feature>
<feature type="compositionally biased region" description="Polar residues" evidence="1">
    <location>
        <begin position="143"/>
        <end position="162"/>
    </location>
</feature>
<reference evidence="4" key="1">
    <citation type="journal article" date="2017" name="Med. Chem. Commun.">
        <title>Nonomuraea sp. ATCC 55076 harbours the largest actinomycete chromosome to date and the kistamicin biosynthetic gene cluster.</title>
        <authorList>
            <person name="Nazari B."/>
            <person name="Forneris C.C."/>
            <person name="Gibson M.I."/>
            <person name="Moon K."/>
            <person name="Schramma K.R."/>
            <person name="Seyedsayamdost M.R."/>
        </authorList>
    </citation>
    <scope>NUCLEOTIDE SEQUENCE [LARGE SCALE GENOMIC DNA]</scope>
    <source>
        <strain evidence="4">ATCC 55076</strain>
    </source>
</reference>
<name>A0A1U9ZVR4_9ACTN</name>
<feature type="signal peptide" evidence="2">
    <location>
        <begin position="1"/>
        <end position="19"/>
    </location>
</feature>
<feature type="region of interest" description="Disordered" evidence="1">
    <location>
        <begin position="22"/>
        <end position="174"/>
    </location>
</feature>
<organism evidence="3 4">
    <name type="scientific">[Actinomadura] parvosata subsp. kistnae</name>
    <dbReference type="NCBI Taxonomy" id="1909395"/>
    <lineage>
        <taxon>Bacteria</taxon>
        <taxon>Bacillati</taxon>
        <taxon>Actinomycetota</taxon>
        <taxon>Actinomycetes</taxon>
        <taxon>Streptosporangiales</taxon>
        <taxon>Streptosporangiaceae</taxon>
        <taxon>Nonomuraea</taxon>
    </lineage>
</organism>
<proteinExistence type="predicted"/>
<keyword evidence="2" id="KW-0732">Signal</keyword>
<dbReference type="AlphaFoldDB" id="A0A1U9ZVR4"/>
<dbReference type="EMBL" id="CP017717">
    <property type="protein sequence ID" value="AQZ62019.1"/>
    <property type="molecule type" value="Genomic_DNA"/>
</dbReference>
<dbReference type="Proteomes" id="UP000190797">
    <property type="component" value="Chromosome"/>
</dbReference>
<feature type="compositionally biased region" description="Low complexity" evidence="1">
    <location>
        <begin position="62"/>
        <end position="77"/>
    </location>
</feature>
<dbReference type="KEGG" id="noa:BKM31_11525"/>
<sequence>MSAKTLLLAGAAVAAVATALVVGSGGGPGPSTAGRNASPQGTAAAQQEDAPAAAQLWGKPDTAAASSSLGTAALPGGKTAGQSSGATRVGADAGVVEPRTHREPARPRPAPGTAPAAAPATGNVSDIAKERHRPRGPKHRPDTPSSHTPASPPGRQQGTSLLGMQCDQMFPPSRQEFRVRNVACHRLLG</sequence>
<keyword evidence="4" id="KW-1185">Reference proteome</keyword>
<feature type="compositionally biased region" description="Low complexity" evidence="1">
    <location>
        <begin position="43"/>
        <end position="55"/>
    </location>
</feature>
<accession>A0A1U9ZVR4</accession>
<evidence type="ECO:0000313" key="4">
    <source>
        <dbReference type="Proteomes" id="UP000190797"/>
    </source>
</evidence>
<evidence type="ECO:0000313" key="3">
    <source>
        <dbReference type="EMBL" id="AQZ62019.1"/>
    </source>
</evidence>
<evidence type="ECO:0000256" key="1">
    <source>
        <dbReference type="SAM" id="MobiDB-lite"/>
    </source>
</evidence>
<gene>
    <name evidence="3" type="ORF">BKM31_11525</name>
</gene>
<feature type="compositionally biased region" description="Low complexity" evidence="1">
    <location>
        <begin position="113"/>
        <end position="122"/>
    </location>
</feature>
<protein>
    <submittedName>
        <fullName evidence="3">Uncharacterized protein</fullName>
    </submittedName>
</protein>
<evidence type="ECO:0000256" key="2">
    <source>
        <dbReference type="SAM" id="SignalP"/>
    </source>
</evidence>